<dbReference type="InterPro" id="IPR017853">
    <property type="entry name" value="GH"/>
</dbReference>
<proteinExistence type="inferred from homology"/>
<name>A0ABP9A931_9MICO</name>
<keyword evidence="2" id="KW-0378">Hydrolase</keyword>
<keyword evidence="3" id="KW-0326">Glycosidase</keyword>
<dbReference type="RefSeq" id="WP_345438717.1">
    <property type="nucleotide sequence ID" value="NZ_BAABKO010000003.1"/>
</dbReference>
<dbReference type="Gene3D" id="3.20.20.80">
    <property type="entry name" value="Glycosidases"/>
    <property type="match status" value="1"/>
</dbReference>
<dbReference type="PANTHER" id="PTHR12631:SF10">
    <property type="entry name" value="BETA-XYLOSIDASE-LIKE PROTEIN-RELATED"/>
    <property type="match status" value="1"/>
</dbReference>
<dbReference type="InterPro" id="IPR051923">
    <property type="entry name" value="Glycosyl_Hydrolase_39"/>
</dbReference>
<comment type="caution">
    <text evidence="5">The sequence shown here is derived from an EMBL/GenBank/DDBJ whole genome shotgun (WGS) entry which is preliminary data.</text>
</comment>
<dbReference type="PANTHER" id="PTHR12631">
    <property type="entry name" value="ALPHA-L-IDURONIDASE"/>
    <property type="match status" value="1"/>
</dbReference>
<dbReference type="Proteomes" id="UP001501645">
    <property type="component" value="Unassembled WGS sequence"/>
</dbReference>
<reference evidence="6" key="1">
    <citation type="journal article" date="2019" name="Int. J. Syst. Evol. Microbiol.">
        <title>The Global Catalogue of Microorganisms (GCM) 10K type strain sequencing project: providing services to taxonomists for standard genome sequencing and annotation.</title>
        <authorList>
            <consortium name="The Broad Institute Genomics Platform"/>
            <consortium name="The Broad Institute Genome Sequencing Center for Infectious Disease"/>
            <person name="Wu L."/>
            <person name="Ma J."/>
        </authorList>
    </citation>
    <scope>NUCLEOTIDE SEQUENCE [LARGE SCALE GENOMIC DNA]</scope>
    <source>
        <strain evidence="6">JCM 18537</strain>
    </source>
</reference>
<feature type="domain" description="Glycosyl hydrolases family 39 N-terminal catalytic" evidence="4">
    <location>
        <begin position="126"/>
        <end position="239"/>
    </location>
</feature>
<accession>A0ABP9A931</accession>
<gene>
    <name evidence="5" type="ORF">GCM10023351_20130</name>
</gene>
<dbReference type="Pfam" id="PF01229">
    <property type="entry name" value="Glyco_hydro_39"/>
    <property type="match status" value="1"/>
</dbReference>
<sequence>MSRTDESLPSDAPSSASTARLLVVDAADESAFRPLNGVGGIPGPVDGHPQFPDMTPLWREAGVTVVRSFDWVSRLDTRNNPASLFPDWDAPVDDPASYNFAATDAWVEAVHAVGAEVMFTVASAIPSNKLPAQDVDVYGRVVEHIVRHYSQGWAGGPSKAIRIYEFGDQPDFGPLHFGGRPEEFYGMYRAFCEAVQRVDRSLTVGGPALALPLEAGAPYREGFLDFVSENELPLDFFSFLWFTDASRDPLDYRHVSAELRALLDRRGFTDTELTLSYWNYLGVPSSSAPAAEKGAFQAATAVYLQDTVIDHAFFFRADSGRDPHYGFVDPGGIGAADDGPDERSRALALAGRALRGRRLAVTGGDESGLACAAGREGDTVRVLVANYVAPDVALVERTEDRFTFRIPIGEQRIELGFDLPPQRPELASAGVTSARIDLRGIPWAGRTASVTRTSMAGAVDGPQDARVSDDGRIRLDLDLPPQSVILVELRVRDGVPGRHS</sequence>
<organism evidence="5 6">
    <name type="scientific">Microbacterium gilvum</name>
    <dbReference type="NCBI Taxonomy" id="1336204"/>
    <lineage>
        <taxon>Bacteria</taxon>
        <taxon>Bacillati</taxon>
        <taxon>Actinomycetota</taxon>
        <taxon>Actinomycetes</taxon>
        <taxon>Micrococcales</taxon>
        <taxon>Microbacteriaceae</taxon>
        <taxon>Microbacterium</taxon>
    </lineage>
</organism>
<comment type="similarity">
    <text evidence="1">Belongs to the glycosyl hydrolase 39 family.</text>
</comment>
<protein>
    <recommendedName>
        <fullName evidence="4">Glycosyl hydrolases family 39 N-terminal catalytic domain-containing protein</fullName>
    </recommendedName>
</protein>
<evidence type="ECO:0000256" key="3">
    <source>
        <dbReference type="ARBA" id="ARBA00023295"/>
    </source>
</evidence>
<dbReference type="EMBL" id="BAABKO010000003">
    <property type="protein sequence ID" value="GAA4775593.1"/>
    <property type="molecule type" value="Genomic_DNA"/>
</dbReference>
<evidence type="ECO:0000256" key="2">
    <source>
        <dbReference type="ARBA" id="ARBA00022801"/>
    </source>
</evidence>
<keyword evidence="6" id="KW-1185">Reference proteome</keyword>
<dbReference type="SUPFAM" id="SSF51445">
    <property type="entry name" value="(Trans)glycosidases"/>
    <property type="match status" value="1"/>
</dbReference>
<evidence type="ECO:0000259" key="4">
    <source>
        <dbReference type="Pfam" id="PF01229"/>
    </source>
</evidence>
<evidence type="ECO:0000313" key="6">
    <source>
        <dbReference type="Proteomes" id="UP001501645"/>
    </source>
</evidence>
<evidence type="ECO:0000313" key="5">
    <source>
        <dbReference type="EMBL" id="GAA4775593.1"/>
    </source>
</evidence>
<dbReference type="InterPro" id="IPR049166">
    <property type="entry name" value="GH39_cat"/>
</dbReference>
<evidence type="ECO:0000256" key="1">
    <source>
        <dbReference type="ARBA" id="ARBA00008875"/>
    </source>
</evidence>